<keyword evidence="9" id="KW-1185">Reference proteome</keyword>
<dbReference type="InterPro" id="IPR013783">
    <property type="entry name" value="Ig-like_fold"/>
</dbReference>
<dbReference type="SUPFAM" id="SSF51120">
    <property type="entry name" value="beta-Roll"/>
    <property type="match status" value="4"/>
</dbReference>
<dbReference type="InterPro" id="IPR019960">
    <property type="entry name" value="T1SS_VCA0849"/>
</dbReference>
<comment type="similarity">
    <text evidence="2">Belongs to the glycosyl hydrolase 16 family.</text>
</comment>
<sequence length="1666" mass="169950">MSDLRIFSENFDTYETPPWYSSDFAMAANWNQTAWSEDYVVTPVAGEVALTFDGTDLLGKPFTGSEIQSNDSFGYGTYEVQMQAAGVSGVVSAFFLFDSVYFGADEHNEIDIEFLGHDTTVMNINYYHGGNNLGEAGSVQIPLGFDAASAMHTYQIEWMPDGIRWYADSTFLFGIDGATAAIAVPDEEMRVYASIWTGAEQLEHWHGPITPDATAQARISSVSYTPYTVESSGGGAVSFAGQTEALVVDMAAGTWMRALRILPIGDSLTEGMVNGNLPVPEDRTVLDGYRLDLFERVLGGGGWVDYVGALQNGPDTLLDRDHHGVAGKYLSAIVDDSSGTSDFTYALEEYDPDIALFLAGTNDYHNNGEAYLLSDDLPQIVADTVAAVEQFYALAGSENRYLVVSTLPPKARGGVDPDWAEFLNDGYSMVDGVAVAGDAGNGTYVAGIRDAVRSLQAAHPTLVLFENPVTDIGDLTYDLIHFSEYAYMIYAEALYDTLRAEIGLDGTGFPELLNALPAAVEVTGGEAGDRLGGDAAANILRGAGGNDYLEGRAGADTLEGGAGKDIYAFGLDALDGSTDTIVDYAAPDGDVVDLGAIIDSLAWDDAQVAANVAITDSAGGAEVSVSTASGSFVLALLEGVAASDVALATTQFTQTFTRDADLLGDDANNLLYDVDAGRVIQGFAGRDVLYGRGGDDSIYGGTGLDKLYGGTGADTFFYRAEDLDFSRDSIFDFSVAEGDRLDLSEIGVAFGWTASELMDQLLLQDSAGSDLRISLYTPDGLQKFLYIYGVTKAEMLASNALILDAGPAPDSGDDDGNMTLSAPDAVIDAAEATAVVVTLGGLDDDATAVVALMVGGNLRTRTTSVDGDLTFDLTGLPDGPVTTSVTATDGSGNASTVNGPTLTLDAAPDTSADEDGNLAVAAPDTEISESEFRAVVFAVTGLDPDATAVVTVTDSLGRSVDNATAPLAANGTVALDLSTLGDGPLAVSVTATDGAGNVASTSGPALTLAKTLDATADADGDLAVSAPDTDITLGEQSAVVFSVSGLDADATAVVTVSDNLGGSVDNSAAPLAGDGDVVLDLSGLSDGALVVMVTATDDNGNVANLPGPAMTMSSAEPPVFPDPTLSGTSGGDTLKGTAGSDVIAGLAGGDNIKGEAGNDWLFGDAGNDTMKAGTGDDTLVGGLGADALTGDAGADLFLITAADLDGSVDDIKDFTAAEGDAIELRDIVPDGLGAAELANHVRVWKAGTVGELQVDAGGTGTSWITLALVRSGGDFTFDAMFAAGEIVLTSSGPAPDSGDDDGNMGLTAPDTNIDASEMAAVTVTLSGLDADATAVVTLGAGGTDLTRTVLESGAVVFDLTGVADGPVTSSVTATDASGNASTVSGPTLTVNTAPDTSADADGNLTVTAPDTAITFGEETHATFVVSGLDSDATAVVSVSDGAGRSVDNAAAPLAADGAVTLDLSSLADGALTVSVTATDGNGNAANIPGPTITMDTTEPTTPPGAMVGTEAEDDLRDGNDGTMILSLGGDDRIIANGGDDTLYGGDGNDFLRGDNGNDVLDGGAGNDTLRGQSGADVFRFSMDALDGSTDRIDNFSGAAGDGDVIDLRAIVLAYGWDEAEASGYVQLTPNGSDVHLALFSPALAQTLADIRSVTLADITPDDFVLV</sequence>
<protein>
    <submittedName>
        <fullName evidence="8">Putative secreted protein (Type I secretion substrate)</fullName>
    </submittedName>
</protein>
<dbReference type="InterPro" id="IPR013320">
    <property type="entry name" value="ConA-like_dom_sf"/>
</dbReference>
<feature type="active site" description="Proton donor" evidence="6">
    <location>
        <position position="113"/>
    </location>
</feature>
<dbReference type="SUPFAM" id="SSF49899">
    <property type="entry name" value="Concanavalin A-like lectins/glucanases"/>
    <property type="match status" value="1"/>
</dbReference>
<reference evidence="8 9" key="1">
    <citation type="submission" date="2018-06" db="EMBL/GenBank/DDBJ databases">
        <title>Genomic Encyclopedia of Archaeal and Bacterial Type Strains, Phase II (KMG-II): from individual species to whole genera.</title>
        <authorList>
            <person name="Goeker M."/>
        </authorList>
    </citation>
    <scope>NUCLEOTIDE SEQUENCE [LARGE SCALE GENOMIC DNA]</scope>
    <source>
        <strain evidence="8 9">DSM 22011</strain>
    </source>
</reference>
<comment type="subcellular location">
    <subcellularLocation>
        <location evidence="1">Secreted</location>
    </subcellularLocation>
</comment>
<keyword evidence="3" id="KW-0964">Secreted</keyword>
<feature type="active site" description="Nucleophile" evidence="6">
    <location>
        <position position="109"/>
    </location>
</feature>
<evidence type="ECO:0000256" key="6">
    <source>
        <dbReference type="PIRSR" id="PIRSR608264-1"/>
    </source>
</evidence>
<dbReference type="Gene3D" id="3.40.50.1110">
    <property type="entry name" value="SGNH hydrolase"/>
    <property type="match status" value="1"/>
</dbReference>
<dbReference type="Proteomes" id="UP000249165">
    <property type="component" value="Unassembled WGS sequence"/>
</dbReference>
<dbReference type="Gene3D" id="2.60.40.10">
    <property type="entry name" value="Immunoglobulins"/>
    <property type="match status" value="1"/>
</dbReference>
<dbReference type="PRINTS" id="PR00737">
    <property type="entry name" value="GLHYDRLASE16"/>
</dbReference>
<dbReference type="PANTHER" id="PTHR38340">
    <property type="entry name" value="S-LAYER PROTEIN"/>
    <property type="match status" value="1"/>
</dbReference>
<evidence type="ECO:0000256" key="5">
    <source>
        <dbReference type="ARBA" id="ARBA00023295"/>
    </source>
</evidence>
<feature type="domain" description="GH16" evidence="7">
    <location>
        <begin position="9"/>
        <end position="227"/>
    </location>
</feature>
<accession>A0A327Y0K3</accession>
<dbReference type="GO" id="GO:0004553">
    <property type="term" value="F:hydrolase activity, hydrolyzing O-glycosyl compounds"/>
    <property type="evidence" value="ECO:0007669"/>
    <property type="project" value="InterPro"/>
</dbReference>
<dbReference type="InterPro" id="IPR000757">
    <property type="entry name" value="Beta-glucanase-like"/>
</dbReference>
<name>A0A327Y0K3_9RHOB</name>
<keyword evidence="4" id="KW-0378">Hydrolase</keyword>
<dbReference type="PROSITE" id="PS51762">
    <property type="entry name" value="GH16_2"/>
    <property type="match status" value="1"/>
</dbReference>
<dbReference type="EMBL" id="QLMG01000033">
    <property type="protein sequence ID" value="RAK13862.1"/>
    <property type="molecule type" value="Genomic_DNA"/>
</dbReference>
<dbReference type="Pfam" id="PF00722">
    <property type="entry name" value="Glyco_hydro_16"/>
    <property type="match status" value="1"/>
</dbReference>
<keyword evidence="5" id="KW-0326">Glycosidase</keyword>
<evidence type="ECO:0000256" key="2">
    <source>
        <dbReference type="ARBA" id="ARBA00006865"/>
    </source>
</evidence>
<dbReference type="InterPro" id="IPR018511">
    <property type="entry name" value="Hemolysin-typ_Ca-bd_CS"/>
</dbReference>
<dbReference type="Gene3D" id="2.150.10.10">
    <property type="entry name" value="Serralysin-like metalloprotease, C-terminal"/>
    <property type="match status" value="3"/>
</dbReference>
<dbReference type="OrthoDB" id="468550at2"/>
<dbReference type="InterPro" id="IPR001343">
    <property type="entry name" value="Hemolysn_Ca-bd"/>
</dbReference>
<comment type="caution">
    <text evidence="8">The sequence shown here is derived from an EMBL/GenBank/DDBJ whole genome shotgun (WGS) entry which is preliminary data.</text>
</comment>
<evidence type="ECO:0000259" key="7">
    <source>
        <dbReference type="PROSITE" id="PS51762"/>
    </source>
</evidence>
<dbReference type="RefSeq" id="WP_111550803.1">
    <property type="nucleotide sequence ID" value="NZ_LIQE01000031.1"/>
</dbReference>
<dbReference type="NCBIfam" id="TIGR03661">
    <property type="entry name" value="T1SS_VCA0849"/>
    <property type="match status" value="1"/>
</dbReference>
<dbReference type="InterPro" id="IPR008264">
    <property type="entry name" value="Beta_glucanase"/>
</dbReference>
<dbReference type="InterPro" id="IPR036514">
    <property type="entry name" value="SGNH_hydro_sf"/>
</dbReference>
<dbReference type="PANTHER" id="PTHR38340:SF1">
    <property type="entry name" value="S-LAYER PROTEIN"/>
    <property type="match status" value="1"/>
</dbReference>
<evidence type="ECO:0000313" key="9">
    <source>
        <dbReference type="Proteomes" id="UP000249165"/>
    </source>
</evidence>
<dbReference type="InterPro" id="IPR050557">
    <property type="entry name" value="RTX_toxin/Mannuronan_C5-epim"/>
</dbReference>
<organism evidence="8 9">
    <name type="scientific">Salipiger aestuarii</name>
    <dbReference type="NCBI Taxonomy" id="568098"/>
    <lineage>
        <taxon>Bacteria</taxon>
        <taxon>Pseudomonadati</taxon>
        <taxon>Pseudomonadota</taxon>
        <taxon>Alphaproteobacteria</taxon>
        <taxon>Rhodobacterales</taxon>
        <taxon>Roseobacteraceae</taxon>
        <taxon>Salipiger</taxon>
    </lineage>
</organism>
<evidence type="ECO:0000256" key="3">
    <source>
        <dbReference type="ARBA" id="ARBA00022525"/>
    </source>
</evidence>
<dbReference type="Gene3D" id="2.60.120.200">
    <property type="match status" value="1"/>
</dbReference>
<dbReference type="PROSITE" id="PS00330">
    <property type="entry name" value="HEMOLYSIN_CALCIUM"/>
    <property type="match status" value="4"/>
</dbReference>
<dbReference type="GO" id="GO:0016788">
    <property type="term" value="F:hydrolase activity, acting on ester bonds"/>
    <property type="evidence" value="ECO:0007669"/>
    <property type="project" value="InterPro"/>
</dbReference>
<gene>
    <name evidence="8" type="ORF">ATI53_10338</name>
</gene>
<dbReference type="GO" id="GO:0005975">
    <property type="term" value="P:carbohydrate metabolic process"/>
    <property type="evidence" value="ECO:0007669"/>
    <property type="project" value="InterPro"/>
</dbReference>
<proteinExistence type="inferred from homology"/>
<dbReference type="GO" id="GO:0005509">
    <property type="term" value="F:calcium ion binding"/>
    <property type="evidence" value="ECO:0007669"/>
    <property type="project" value="InterPro"/>
</dbReference>
<dbReference type="Pfam" id="PF00657">
    <property type="entry name" value="Lipase_GDSL"/>
    <property type="match status" value="1"/>
</dbReference>
<dbReference type="InterPro" id="IPR011049">
    <property type="entry name" value="Serralysin-like_metalloprot_C"/>
</dbReference>
<evidence type="ECO:0000256" key="1">
    <source>
        <dbReference type="ARBA" id="ARBA00004613"/>
    </source>
</evidence>
<evidence type="ECO:0000256" key="4">
    <source>
        <dbReference type="ARBA" id="ARBA00022801"/>
    </source>
</evidence>
<dbReference type="GO" id="GO:0005576">
    <property type="term" value="C:extracellular region"/>
    <property type="evidence" value="ECO:0007669"/>
    <property type="project" value="UniProtKB-SubCell"/>
</dbReference>
<dbReference type="InterPro" id="IPR001087">
    <property type="entry name" value="GDSL"/>
</dbReference>
<dbReference type="SUPFAM" id="SSF52266">
    <property type="entry name" value="SGNH hydrolase"/>
    <property type="match status" value="1"/>
</dbReference>
<dbReference type="Pfam" id="PF00353">
    <property type="entry name" value="HemolysinCabind"/>
    <property type="match status" value="5"/>
</dbReference>
<evidence type="ECO:0000313" key="8">
    <source>
        <dbReference type="EMBL" id="RAK13862.1"/>
    </source>
</evidence>
<dbReference type="PRINTS" id="PR00313">
    <property type="entry name" value="CABNDNGRPT"/>
</dbReference>